<evidence type="ECO:0000313" key="3">
    <source>
        <dbReference type="Proteomes" id="UP000770717"/>
    </source>
</evidence>
<keyword evidence="3" id="KW-1185">Reference proteome</keyword>
<organism evidence="2 3">
    <name type="scientific">Eleutherodactylus coqui</name>
    <name type="common">Puerto Rican coqui</name>
    <dbReference type="NCBI Taxonomy" id="57060"/>
    <lineage>
        <taxon>Eukaryota</taxon>
        <taxon>Metazoa</taxon>
        <taxon>Chordata</taxon>
        <taxon>Craniata</taxon>
        <taxon>Vertebrata</taxon>
        <taxon>Euteleostomi</taxon>
        <taxon>Amphibia</taxon>
        <taxon>Batrachia</taxon>
        <taxon>Anura</taxon>
        <taxon>Neobatrachia</taxon>
        <taxon>Hyloidea</taxon>
        <taxon>Eleutherodactylidae</taxon>
        <taxon>Eleutherodactylinae</taxon>
        <taxon>Eleutherodactylus</taxon>
        <taxon>Eleutherodactylus</taxon>
    </lineage>
</organism>
<evidence type="ECO:0000313" key="2">
    <source>
        <dbReference type="EMBL" id="KAG9473653.1"/>
    </source>
</evidence>
<gene>
    <name evidence="2" type="ORF">GDO78_004122</name>
</gene>
<sequence length="100" mass="11824">MILDQVNLRWWVLCTVSHLTRYCYALYFYSSKLFCFCFTSPSTAHRYSTVIAWGALNSNCDTSGGQWVRILKGASPPLNWYLSLFFFFFFFFIIERITIL</sequence>
<feature type="transmembrane region" description="Helical" evidence="1">
    <location>
        <begin position="78"/>
        <end position="94"/>
    </location>
</feature>
<dbReference type="Proteomes" id="UP000770717">
    <property type="component" value="Unassembled WGS sequence"/>
</dbReference>
<keyword evidence="1" id="KW-0812">Transmembrane</keyword>
<reference evidence="2" key="1">
    <citation type="thesis" date="2020" institute="ProQuest LLC" country="789 East Eisenhower Parkway, Ann Arbor, MI, USA">
        <title>Comparative Genomics and Chromosome Evolution.</title>
        <authorList>
            <person name="Mudd A.B."/>
        </authorList>
    </citation>
    <scope>NUCLEOTIDE SEQUENCE</scope>
    <source>
        <strain evidence="2">HN-11 Male</strain>
        <tissue evidence="2">Kidney and liver</tissue>
    </source>
</reference>
<keyword evidence="1" id="KW-1133">Transmembrane helix</keyword>
<name>A0A8J6ER55_ELECQ</name>
<dbReference type="AlphaFoldDB" id="A0A8J6ER55"/>
<comment type="caution">
    <text evidence="2">The sequence shown here is derived from an EMBL/GenBank/DDBJ whole genome shotgun (WGS) entry which is preliminary data.</text>
</comment>
<protein>
    <submittedName>
        <fullName evidence="2">Uncharacterized protein</fullName>
    </submittedName>
</protein>
<dbReference type="EMBL" id="WNTK01000013">
    <property type="protein sequence ID" value="KAG9473653.1"/>
    <property type="molecule type" value="Genomic_DNA"/>
</dbReference>
<accession>A0A8J6ER55</accession>
<keyword evidence="1" id="KW-0472">Membrane</keyword>
<proteinExistence type="predicted"/>
<evidence type="ECO:0000256" key="1">
    <source>
        <dbReference type="SAM" id="Phobius"/>
    </source>
</evidence>